<reference evidence="3 4" key="1">
    <citation type="journal article" date="2016" name="J. Zhejiang Univ. Sci. B">
        <title>Antibiotic resistance mechanisms of Myroides sp.</title>
        <authorList>
            <person name="Hu S."/>
            <person name="Yuan S."/>
            <person name="Qu H."/>
            <person name="Jiang T."/>
            <person name="Zhou Y."/>
            <person name="Wang M."/>
            <person name="Ming D."/>
        </authorList>
    </citation>
    <scope>NUCLEOTIDE SEQUENCE [LARGE SCALE GENOMIC DNA]</scope>
    <source>
        <strain evidence="3 4">PR63039</strain>
    </source>
</reference>
<dbReference type="EMBL" id="CP013690">
    <property type="protein sequence ID" value="ALU27774.1"/>
    <property type="molecule type" value="Genomic_DNA"/>
</dbReference>
<dbReference type="PROSITE" id="PS51257">
    <property type="entry name" value="PROKAR_LIPOPROTEIN"/>
    <property type="match status" value="1"/>
</dbReference>
<dbReference type="RefSeq" id="WP_058699794.1">
    <property type="nucleotide sequence ID" value="NZ_CP013690.1"/>
</dbReference>
<gene>
    <name evidence="3" type="ORF">AS202_17190</name>
</gene>
<evidence type="ECO:0000313" key="4">
    <source>
        <dbReference type="Proteomes" id="UP000069030"/>
    </source>
</evidence>
<feature type="chain" id="PRO_5042601164" description="Putative beta-lactamase-inhibitor-like PepSY-like domain-containing protein" evidence="1">
    <location>
        <begin position="24"/>
        <end position="293"/>
    </location>
</feature>
<dbReference type="AlphaFoldDB" id="A0AAI8C843"/>
<feature type="domain" description="Putative beta-lactamase-inhibitor-like PepSY-like" evidence="2">
    <location>
        <begin position="73"/>
        <end position="156"/>
    </location>
</feature>
<dbReference type="SUPFAM" id="SSF160574">
    <property type="entry name" value="BT0923-like"/>
    <property type="match status" value="2"/>
</dbReference>
<protein>
    <recommendedName>
        <fullName evidence="2">Putative beta-lactamase-inhibitor-like PepSY-like domain-containing protein</fullName>
    </recommendedName>
</protein>
<name>A0AAI8C843_9FLAO</name>
<accession>A0AAI8C843</accession>
<dbReference type="InterPro" id="IPR021533">
    <property type="entry name" value="PepSY-like"/>
</dbReference>
<feature type="domain" description="Putative beta-lactamase-inhibitor-like PepSY-like" evidence="2">
    <location>
        <begin position="205"/>
        <end position="289"/>
    </location>
</feature>
<keyword evidence="1" id="KW-0732">Signal</keyword>
<dbReference type="Pfam" id="PF11396">
    <property type="entry name" value="PepSY_like"/>
    <property type="match status" value="2"/>
</dbReference>
<dbReference type="Gene3D" id="3.40.1420.30">
    <property type="match status" value="2"/>
</dbReference>
<organism evidence="3 4">
    <name type="scientific">Myroides odoratimimus</name>
    <dbReference type="NCBI Taxonomy" id="76832"/>
    <lineage>
        <taxon>Bacteria</taxon>
        <taxon>Pseudomonadati</taxon>
        <taxon>Bacteroidota</taxon>
        <taxon>Flavobacteriia</taxon>
        <taxon>Flavobacteriales</taxon>
        <taxon>Flavobacteriaceae</taxon>
        <taxon>Myroides</taxon>
    </lineage>
</organism>
<proteinExistence type="predicted"/>
<dbReference type="KEGG" id="mod:AS202_17190"/>
<evidence type="ECO:0000256" key="1">
    <source>
        <dbReference type="SAM" id="SignalP"/>
    </source>
</evidence>
<evidence type="ECO:0000313" key="3">
    <source>
        <dbReference type="EMBL" id="ALU27774.1"/>
    </source>
</evidence>
<feature type="signal peptide" evidence="1">
    <location>
        <begin position="1"/>
        <end position="23"/>
    </location>
</feature>
<dbReference type="Proteomes" id="UP000069030">
    <property type="component" value="Chromosome"/>
</dbReference>
<sequence length="293" mass="33317">MKKRKIALALMLAVALGFTACSSDDNGNDHKVEKITEEQLPANSKSFLKTVFPNSSLRHATKVTTPNYYGSLYTTRLDNRVEIDFDKAGNWTEVEMEDDSAIPVEFLKSEVPHIYDYIVKNYKGISITEIDRDMKRGYEVKLSSGLELIFNTKQEFVGVDLDLDRDEELIAGTDLPQKAQDFLKTHFTGVELVLVKKELGRAGDEYKVYLANGVKVEFTATGDWKEIETKRNVTIPSTIIPSAINTYIVKNYNKFHIESIEKEHNTYQVELVNGAQEIELVFDLEGNFLRIDN</sequence>
<evidence type="ECO:0000259" key="2">
    <source>
        <dbReference type="Pfam" id="PF11396"/>
    </source>
</evidence>